<sequence length="106" mass="12234">MEKLQTFLSCQTKEMNNSLGFLSLFVASLAILIPITDWISNISDIFNLIPYVITLGIIVFIFKDGLYLKTEYDNHNKKIKYLIFIIETQIKNKEVSNEPNSMETPL</sequence>
<protein>
    <submittedName>
        <fullName evidence="2">Uncharacterized protein</fullName>
    </submittedName>
</protein>
<evidence type="ECO:0000313" key="3">
    <source>
        <dbReference type="Proteomes" id="UP000199095"/>
    </source>
</evidence>
<organism evidence="2 3">
    <name type="scientific">Salinibacillus kushneri</name>
    <dbReference type="NCBI Taxonomy" id="237682"/>
    <lineage>
        <taxon>Bacteria</taxon>
        <taxon>Bacillati</taxon>
        <taxon>Bacillota</taxon>
        <taxon>Bacilli</taxon>
        <taxon>Bacillales</taxon>
        <taxon>Bacillaceae</taxon>
        <taxon>Salinibacillus</taxon>
    </lineage>
</organism>
<name>A0A1I0J5A2_9BACI</name>
<evidence type="ECO:0000313" key="2">
    <source>
        <dbReference type="EMBL" id="SEU04947.1"/>
    </source>
</evidence>
<proteinExistence type="predicted"/>
<feature type="transmembrane region" description="Helical" evidence="1">
    <location>
        <begin position="21"/>
        <end position="39"/>
    </location>
</feature>
<reference evidence="3" key="1">
    <citation type="submission" date="2016-10" db="EMBL/GenBank/DDBJ databases">
        <authorList>
            <person name="Varghese N."/>
            <person name="Submissions S."/>
        </authorList>
    </citation>
    <scope>NUCLEOTIDE SEQUENCE [LARGE SCALE GENOMIC DNA]</scope>
    <source>
        <strain evidence="3">CGMCC 1.3566</strain>
    </source>
</reference>
<evidence type="ECO:0000256" key="1">
    <source>
        <dbReference type="SAM" id="Phobius"/>
    </source>
</evidence>
<dbReference type="RefSeq" id="WP_093137541.1">
    <property type="nucleotide sequence ID" value="NZ_FOHJ01000016.1"/>
</dbReference>
<keyword evidence="3" id="KW-1185">Reference proteome</keyword>
<feature type="transmembrane region" description="Helical" evidence="1">
    <location>
        <begin position="45"/>
        <end position="62"/>
    </location>
</feature>
<keyword evidence="1" id="KW-1133">Transmembrane helix</keyword>
<keyword evidence="1" id="KW-0472">Membrane</keyword>
<dbReference type="EMBL" id="FOHJ01000016">
    <property type="protein sequence ID" value="SEU04947.1"/>
    <property type="molecule type" value="Genomic_DNA"/>
</dbReference>
<accession>A0A1I0J5A2</accession>
<keyword evidence="1" id="KW-0812">Transmembrane</keyword>
<gene>
    <name evidence="2" type="ORF">SAMN05421676_11615</name>
</gene>
<dbReference type="AlphaFoldDB" id="A0A1I0J5A2"/>
<dbReference type="Proteomes" id="UP000199095">
    <property type="component" value="Unassembled WGS sequence"/>
</dbReference>